<gene>
    <name evidence="1" type="ORF">CKY28_13155</name>
</gene>
<proteinExistence type="predicted"/>
<dbReference type="AlphaFoldDB" id="A0A2A2SCS5"/>
<evidence type="ECO:0000313" key="2">
    <source>
        <dbReference type="Proteomes" id="UP000218151"/>
    </source>
</evidence>
<accession>A0A2A2SCS5</accession>
<sequence>MRTLERRAARVVEARAGELAAAYGQVLPGVRVEVEGGDVVLSGRGLAGRVLDEPALRDPAGLVR</sequence>
<name>A0A2A2SCS5_9SPHN</name>
<dbReference type="EMBL" id="NSLI01000004">
    <property type="protein sequence ID" value="PAX07005.1"/>
    <property type="molecule type" value="Genomic_DNA"/>
</dbReference>
<keyword evidence="2" id="KW-1185">Reference proteome</keyword>
<reference evidence="2" key="1">
    <citation type="submission" date="2017-09" db="EMBL/GenBank/DDBJ databases">
        <authorList>
            <person name="Feng G."/>
            <person name="Zhu H."/>
        </authorList>
    </citation>
    <scope>NUCLEOTIDE SEQUENCE [LARGE SCALE GENOMIC DNA]</scope>
    <source>
        <strain evidence="2">1PNM-20</strain>
    </source>
</reference>
<dbReference type="RefSeq" id="WP_095998829.1">
    <property type="nucleotide sequence ID" value="NZ_NSLI01000004.1"/>
</dbReference>
<comment type="caution">
    <text evidence="1">The sequence shown here is derived from an EMBL/GenBank/DDBJ whole genome shotgun (WGS) entry which is preliminary data.</text>
</comment>
<protein>
    <submittedName>
        <fullName evidence="1">Uncharacterized protein</fullName>
    </submittedName>
</protein>
<dbReference type="Proteomes" id="UP000218151">
    <property type="component" value="Unassembled WGS sequence"/>
</dbReference>
<evidence type="ECO:0000313" key="1">
    <source>
        <dbReference type="EMBL" id="PAX07005.1"/>
    </source>
</evidence>
<organism evidence="1 2">
    <name type="scientific">Sphingomonas lenta</name>
    <dbReference type="NCBI Taxonomy" id="1141887"/>
    <lineage>
        <taxon>Bacteria</taxon>
        <taxon>Pseudomonadati</taxon>
        <taxon>Pseudomonadota</taxon>
        <taxon>Alphaproteobacteria</taxon>
        <taxon>Sphingomonadales</taxon>
        <taxon>Sphingomonadaceae</taxon>
        <taxon>Sphingomonas</taxon>
    </lineage>
</organism>